<evidence type="ECO:0000313" key="3">
    <source>
        <dbReference type="Proteomes" id="UP001209854"/>
    </source>
</evidence>
<feature type="compositionally biased region" description="Low complexity" evidence="1">
    <location>
        <begin position="1055"/>
        <end position="1064"/>
    </location>
</feature>
<feature type="region of interest" description="Disordered" evidence="1">
    <location>
        <begin position="909"/>
        <end position="1101"/>
    </location>
</feature>
<feature type="compositionally biased region" description="Low complexity" evidence="1">
    <location>
        <begin position="1154"/>
        <end position="1165"/>
    </location>
</feature>
<feature type="compositionally biased region" description="Polar residues" evidence="1">
    <location>
        <begin position="1444"/>
        <end position="1535"/>
    </location>
</feature>
<feature type="region of interest" description="Disordered" evidence="1">
    <location>
        <begin position="827"/>
        <end position="848"/>
    </location>
</feature>
<feature type="region of interest" description="Disordered" evidence="1">
    <location>
        <begin position="764"/>
        <end position="783"/>
    </location>
</feature>
<feature type="compositionally biased region" description="Low complexity" evidence="1">
    <location>
        <begin position="996"/>
        <end position="1008"/>
    </location>
</feature>
<feature type="compositionally biased region" description="Low complexity" evidence="1">
    <location>
        <begin position="1427"/>
        <end position="1442"/>
    </location>
</feature>
<organism evidence="2 3">
    <name type="scientific">Endozoicomonas gorgoniicola</name>
    <dbReference type="NCBI Taxonomy" id="1234144"/>
    <lineage>
        <taxon>Bacteria</taxon>
        <taxon>Pseudomonadati</taxon>
        <taxon>Pseudomonadota</taxon>
        <taxon>Gammaproteobacteria</taxon>
        <taxon>Oceanospirillales</taxon>
        <taxon>Endozoicomonadaceae</taxon>
        <taxon>Endozoicomonas</taxon>
    </lineage>
</organism>
<dbReference type="EMBL" id="JAPFCC010000001">
    <property type="protein sequence ID" value="MCW7554889.1"/>
    <property type="molecule type" value="Genomic_DNA"/>
</dbReference>
<feature type="compositionally biased region" description="Basic and acidic residues" evidence="1">
    <location>
        <begin position="1"/>
        <end position="12"/>
    </location>
</feature>
<feature type="region of interest" description="Disordered" evidence="1">
    <location>
        <begin position="1118"/>
        <end position="1672"/>
    </location>
</feature>
<proteinExistence type="predicted"/>
<feature type="compositionally biased region" description="Polar residues" evidence="1">
    <location>
        <begin position="15"/>
        <end position="46"/>
    </location>
</feature>
<feature type="compositionally biased region" description="Polar residues" evidence="1">
    <location>
        <begin position="1252"/>
        <end position="1261"/>
    </location>
</feature>
<reference evidence="2 3" key="1">
    <citation type="submission" date="2022-10" db="EMBL/GenBank/DDBJ databases">
        <title>High-quality genome sequences of two octocoral-associated bacteria, Endozoicomonas euniceicola EF212 and Endozoicomonas gorgoniicola PS125.</title>
        <authorList>
            <person name="Chiou Y.-J."/>
            <person name="Chen Y.-H."/>
        </authorList>
    </citation>
    <scope>NUCLEOTIDE SEQUENCE [LARGE SCALE GENOMIC DNA]</scope>
    <source>
        <strain evidence="2 3">PS125</strain>
    </source>
</reference>
<feature type="compositionally biased region" description="Polar residues" evidence="1">
    <location>
        <begin position="1301"/>
        <end position="1320"/>
    </location>
</feature>
<dbReference type="RefSeq" id="WP_262564648.1">
    <property type="nucleotide sequence ID" value="NZ_JAPFCC010000001.1"/>
</dbReference>
<feature type="compositionally biased region" description="Low complexity" evidence="1">
    <location>
        <begin position="1536"/>
        <end position="1551"/>
    </location>
</feature>
<comment type="caution">
    <text evidence="2">The sequence shown here is derived from an EMBL/GenBank/DDBJ whole genome shotgun (WGS) entry which is preliminary data.</text>
</comment>
<protein>
    <submittedName>
        <fullName evidence="2">Uncharacterized protein</fullName>
    </submittedName>
</protein>
<gene>
    <name evidence="2" type="ORF">NX722_20160</name>
</gene>
<feature type="compositionally biased region" description="Polar residues" evidence="1">
    <location>
        <begin position="1553"/>
        <end position="1672"/>
    </location>
</feature>
<feature type="compositionally biased region" description="Low complexity" evidence="1">
    <location>
        <begin position="55"/>
        <end position="70"/>
    </location>
</feature>
<feature type="compositionally biased region" description="Polar residues" evidence="1">
    <location>
        <begin position="1068"/>
        <end position="1084"/>
    </location>
</feature>
<feature type="compositionally biased region" description="Low complexity" evidence="1">
    <location>
        <begin position="1122"/>
        <end position="1142"/>
    </location>
</feature>
<evidence type="ECO:0000313" key="2">
    <source>
        <dbReference type="EMBL" id="MCW7554889.1"/>
    </source>
</evidence>
<feature type="compositionally biased region" description="Low complexity" evidence="1">
    <location>
        <begin position="1289"/>
        <end position="1300"/>
    </location>
</feature>
<keyword evidence="3" id="KW-1185">Reference proteome</keyword>
<feature type="compositionally biased region" description="Polar residues" evidence="1">
    <location>
        <begin position="1333"/>
        <end position="1348"/>
    </location>
</feature>
<evidence type="ECO:0000256" key="1">
    <source>
        <dbReference type="SAM" id="MobiDB-lite"/>
    </source>
</evidence>
<feature type="region of interest" description="Disordered" evidence="1">
    <location>
        <begin position="1"/>
        <end position="116"/>
    </location>
</feature>
<sequence length="1954" mass="211038">MPERTKNTHAAEPDTTVSQQKTVQPSALSNRLSEYPATLSSTTIQTDGMIKPEITSSTASPTTAAPEQPTVITEPVVPEQAKNTHAAEPDTTVSQQKTVQPSTLSNRLSEYPATLSSTTIQTDGMIKSEITSSTASPTTAAKSSTTPDISVSILALKKILKKNSKNTLLGRLKKELKSDNVNISGRYKSSLLEYLNESLELYETTILVEALSAFAHAIKDTHPVASNYFDQQLSTLLKQLEAYQDSKSQKERKRLRRSIIKDLQDILENFIKFESSPIKYQELVEFIKGFEEQRNNFITEMYGDSFNDPVIEKLFDKSTTSDQIASKISELNNQVKSFLDNNDFYNAGKITFTTNAAILQLIKNTKSTTPSVNFEPFYKKSLKVLLEDFNNLKDMPIATDAEKQISQVLRFSFVYDTFIIYKGYNEIDPGFCFADVLLSGVAADNENLLLAIDGLVNSVVNPDKYFDSMPLQIRQIFQFYFMSFKGKMISVNEFLKHKLKSKSLYMNNNTAQIHSTREALNAAAASFQSMNQLIDILVKPLENLQPDETGKNQMMIRPKPNHVAYALSEKLGQQSFRIIITDIQTSTHIIYAKDLEELRTKAQDKLKSFRLHYEIKETLTSGSSSAPGKLHEYMDITSDAIDVIKGLTLLPGSALTIEDIVTHSVSELPSISKARTAEFVKNYIQKVTSTENKARLKKASVSHDFSEPDQQVTTSDPVISQMREVLAALEQADQDPHYTIPDDVLALSANVAKVFSDLHESGLQNQAGASSARKDKSGKTKNNTLKNIKSLSVSSTADTSEGISELLQLGLKRDFLNILSPEYAVADAPRQSGAKKSSKKRGKNRTLEKSLEGASGVLGGAGGTLALLKWLKSRSSQTAEQLENTELNNVDLTEEEVTQEEINDAINEVLGTSSERMPDVPQKEPEEPEELEEPEETESRVRRPQQAEESQSREPVRCRRSTSDSCRNQDSEDDDSNTETNNDDADADADLDVADSSELGADGAAAAGEGEDAEEEGAAAGGGAGLGAFSFLGRLFSHKKSSNNDEHKNNKNHNNDANNNKNEALSVPKQTVQQSTDATTSKPSTLLVHTRRASTAIPEVKTATPTLRPIISWIRSTEAEPSSTIGQTSQTSSTPSAESTTTFRAESTSADPVSSTGQTSSTLSTVPTTFRAESTSADPVSSTEQTSSTLSAAATTFRAESTSADPVSSTGQTSSAPSAAATTFRAEPTSADPVSSTGQASSAPSAAATTFRAESTSADPVSSTRQTSSAPSAAATTFRAEPTSADPVSSTGQTSSTLSTVPTTFRAESTSADPVSSTGQTSSTPSAESTTTFRAESTSADPVSSTGQTSSTPSAESTTTFRAEPTSADPVISTGQTSSTLSTVPTTFRAESTSADPVSSTGPTSSTPSAESTITFRAESTSADPVSSTGQASSAPSAAATTFRAESTSADPVSSTGQTSSTPSAESTITFRAESTSADPVSSTGQTSSAPSAVSTTFRAESTSADPVSSTGQVSSAPSAAATTFRAESTSADPVSSTGQTSSTLSAAATTFRAESTSADPVSSTGQVSSAPSAAATTFRAESTSADPVSSTGQTSSTPSAESTITFRAESTSADPVSSTGQTSSAPSAVSTTFRAESTSADPVSSTGQVSSAPSAAATTFRTPTSQYRSNSSLTHNLLTQVEKYTSSQKLLEQFKNNAQSILNEFESHAKEVASATWLPTPKVHNHFDVLLQNKAFLQKVLRTHVVSLYGYLRLTRADIFKIKENDTDSVSNKESITKTVELLDREFFKNLNTMYNHFCKYRYELFNNANYIPETLRKTKYYQDFVKEYHQNSEERFFKLVKLFFNDDPKQGDLPMYLRHYVSVASLQKKINHEVAKAKEDIIWSAKVSTLKMKLKQASIKLNNPHFDMQVGWGDRNKLAIEELIQTESYIFLEKIEFVRSVLTKEKILTIIR</sequence>
<feature type="compositionally biased region" description="Low complexity" evidence="1">
    <location>
        <begin position="1321"/>
        <end position="1332"/>
    </location>
</feature>
<feature type="compositionally biased region" description="Low complexity" evidence="1">
    <location>
        <begin position="1349"/>
        <end position="1360"/>
    </location>
</feature>
<feature type="compositionally biased region" description="Low complexity" evidence="1">
    <location>
        <begin position="1235"/>
        <end position="1250"/>
    </location>
</feature>
<feature type="compositionally biased region" description="Polar residues" evidence="1">
    <location>
        <begin position="1198"/>
        <end position="1207"/>
    </location>
</feature>
<name>A0ABT3MZU3_9GAMM</name>
<feature type="compositionally biased region" description="Low complexity" evidence="1">
    <location>
        <begin position="1397"/>
        <end position="1415"/>
    </location>
</feature>
<feature type="compositionally biased region" description="Polar residues" evidence="1">
    <location>
        <begin position="1166"/>
        <end position="1180"/>
    </location>
</feature>
<feature type="compositionally biased region" description="Basic and acidic residues" evidence="1">
    <location>
        <begin position="916"/>
        <end position="925"/>
    </location>
</feature>
<dbReference type="Proteomes" id="UP001209854">
    <property type="component" value="Unassembled WGS sequence"/>
</dbReference>
<feature type="compositionally biased region" description="Low complexity" evidence="1">
    <location>
        <begin position="1262"/>
        <end position="1277"/>
    </location>
</feature>
<feature type="compositionally biased region" description="Polar residues" evidence="1">
    <location>
        <begin position="91"/>
        <end position="116"/>
    </location>
</feature>
<feature type="compositionally biased region" description="Low complexity" evidence="1">
    <location>
        <begin position="1181"/>
        <end position="1196"/>
    </location>
</feature>
<feature type="compositionally biased region" description="Acidic residues" evidence="1">
    <location>
        <begin position="926"/>
        <end position="936"/>
    </location>
</feature>
<accession>A0ABT3MZU3</accession>
<feature type="compositionally biased region" description="Polar residues" evidence="1">
    <location>
        <begin position="1143"/>
        <end position="1153"/>
    </location>
</feature>
<feature type="compositionally biased region" description="Acidic residues" evidence="1">
    <location>
        <begin position="971"/>
        <end position="995"/>
    </location>
</feature>
<feature type="compositionally biased region" description="Low complexity" evidence="1">
    <location>
        <begin position="1208"/>
        <end position="1223"/>
    </location>
</feature>
<feature type="compositionally biased region" description="Polar residues" evidence="1">
    <location>
        <begin position="1373"/>
        <end position="1396"/>
    </location>
</feature>